<dbReference type="Pfam" id="PF11280">
    <property type="entry name" value="DUF3081"/>
    <property type="match status" value="1"/>
</dbReference>
<evidence type="ECO:0000313" key="1">
    <source>
        <dbReference type="EMBL" id="MFC6439143.1"/>
    </source>
</evidence>
<comment type="caution">
    <text evidence="1">The sequence shown here is derived from an EMBL/GenBank/DDBJ whole genome shotgun (WGS) entry which is preliminary data.</text>
</comment>
<organism evidence="1 2">
    <name type="scientific">Pseudobowmanella zhangzhouensis</name>
    <dbReference type="NCBI Taxonomy" id="1537679"/>
    <lineage>
        <taxon>Bacteria</taxon>
        <taxon>Pseudomonadati</taxon>
        <taxon>Pseudomonadota</taxon>
        <taxon>Gammaproteobacteria</taxon>
        <taxon>Alteromonadales</taxon>
        <taxon>Alteromonadaceae</taxon>
    </lineage>
</organism>
<name>A0ABW1XIM4_9ALTE</name>
<proteinExistence type="predicted"/>
<sequence length="85" mass="9973">MKNEIDILQVMRVFEKIRSQGEAKDDGHYLDGVTARSDFDGYTLYLSDAQSTLTVFFHNKYHFDYPSEQALEDFTKRLHAIDKNH</sequence>
<dbReference type="RefSeq" id="WP_131259255.1">
    <property type="nucleotide sequence ID" value="NZ_JBHSUS010000001.1"/>
</dbReference>
<dbReference type="InterPro" id="IPR021432">
    <property type="entry name" value="DUF3081"/>
</dbReference>
<gene>
    <name evidence="1" type="ORF">ACFP85_03105</name>
</gene>
<dbReference type="EMBL" id="JBHSUS010000001">
    <property type="protein sequence ID" value="MFC6439143.1"/>
    <property type="molecule type" value="Genomic_DNA"/>
</dbReference>
<dbReference type="Proteomes" id="UP001596364">
    <property type="component" value="Unassembled WGS sequence"/>
</dbReference>
<keyword evidence="2" id="KW-1185">Reference proteome</keyword>
<accession>A0ABW1XIM4</accession>
<evidence type="ECO:0000313" key="2">
    <source>
        <dbReference type="Proteomes" id="UP001596364"/>
    </source>
</evidence>
<reference evidence="2" key="1">
    <citation type="journal article" date="2019" name="Int. J. Syst. Evol. Microbiol.">
        <title>The Global Catalogue of Microorganisms (GCM) 10K type strain sequencing project: providing services to taxonomists for standard genome sequencing and annotation.</title>
        <authorList>
            <consortium name="The Broad Institute Genomics Platform"/>
            <consortium name="The Broad Institute Genome Sequencing Center for Infectious Disease"/>
            <person name="Wu L."/>
            <person name="Ma J."/>
        </authorList>
    </citation>
    <scope>NUCLEOTIDE SEQUENCE [LARGE SCALE GENOMIC DNA]</scope>
    <source>
        <strain evidence="2">CGMCC 1.16031</strain>
    </source>
</reference>
<protein>
    <submittedName>
        <fullName evidence="1">DUF3081 domain-containing protein</fullName>
    </submittedName>
</protein>